<gene>
    <name evidence="1" type="ORF">SAMN04489765_2808</name>
</gene>
<dbReference type="OrthoDB" id="1438441at2"/>
<name>A0A1H1FNC3_9ACTN</name>
<sequence>MPMIDLNLPADALTPEREQQLVDELTTILVKAEGADATNPIVRQIAWVVVHHTPIYAGGKPPAKPHYRVITSVPEGQVNTLDRRRALVAEVTAAVVKAEGSGDPDAHHRVWVFPLEIPEGRWGAGGDIMGLADIINSVIGDEEKAREAAGRRIARSRAERGIGIG</sequence>
<dbReference type="RefSeq" id="WP_115391346.1">
    <property type="nucleotide sequence ID" value="NZ_FNLF01000002.1"/>
</dbReference>
<dbReference type="Proteomes" id="UP000183053">
    <property type="component" value="Unassembled WGS sequence"/>
</dbReference>
<dbReference type="EMBL" id="FNLF01000002">
    <property type="protein sequence ID" value="SDR02268.1"/>
    <property type="molecule type" value="Genomic_DNA"/>
</dbReference>
<reference evidence="2" key="1">
    <citation type="submission" date="2016-10" db="EMBL/GenBank/DDBJ databases">
        <authorList>
            <person name="Varghese N."/>
            <person name="Submissions S."/>
        </authorList>
    </citation>
    <scope>NUCLEOTIDE SEQUENCE [LARGE SCALE GENOMIC DNA]</scope>
    <source>
        <strain evidence="2">DSM 44142</strain>
    </source>
</reference>
<proteinExistence type="predicted"/>
<dbReference type="Gene3D" id="3.30.429.10">
    <property type="entry name" value="Macrophage Migration Inhibitory Factor"/>
    <property type="match status" value="2"/>
</dbReference>
<dbReference type="STRING" id="47312.SAMN04489765_2808"/>
<accession>A0A1H1FNC3</accession>
<protein>
    <submittedName>
        <fullName evidence="1">Tautomerase enzyme</fullName>
    </submittedName>
</protein>
<dbReference type="InterPro" id="IPR014347">
    <property type="entry name" value="Tautomerase/MIF_sf"/>
</dbReference>
<evidence type="ECO:0000313" key="2">
    <source>
        <dbReference type="Proteomes" id="UP000183053"/>
    </source>
</evidence>
<evidence type="ECO:0000313" key="1">
    <source>
        <dbReference type="EMBL" id="SDR02268.1"/>
    </source>
</evidence>
<organism evidence="1 2">
    <name type="scientific">Tsukamurella pulmonis</name>
    <dbReference type="NCBI Taxonomy" id="47312"/>
    <lineage>
        <taxon>Bacteria</taxon>
        <taxon>Bacillati</taxon>
        <taxon>Actinomycetota</taxon>
        <taxon>Actinomycetes</taxon>
        <taxon>Mycobacteriales</taxon>
        <taxon>Tsukamurellaceae</taxon>
        <taxon>Tsukamurella</taxon>
    </lineage>
</organism>
<keyword evidence="2" id="KW-1185">Reference proteome</keyword>
<dbReference type="AlphaFoldDB" id="A0A1H1FNC3"/>